<accession>A0A7S7SHG3</accession>
<dbReference type="EMBL" id="CP063849">
    <property type="protein sequence ID" value="QOY84924.1"/>
    <property type="molecule type" value="Genomic_DNA"/>
</dbReference>
<sequence length="68" mass="7852">MSIPNVRRFRITGPTGQEATLMAVLPKGADVDQYLADASKRFDWKAWEDMQQKQFKVRVGQQKQKKAK</sequence>
<organism evidence="1 2">
    <name type="scientific">Paludibaculum fermentans</name>
    <dbReference type="NCBI Taxonomy" id="1473598"/>
    <lineage>
        <taxon>Bacteria</taxon>
        <taxon>Pseudomonadati</taxon>
        <taxon>Acidobacteriota</taxon>
        <taxon>Terriglobia</taxon>
        <taxon>Bryobacterales</taxon>
        <taxon>Bryobacteraceae</taxon>
        <taxon>Paludibaculum</taxon>
    </lineage>
</organism>
<protein>
    <submittedName>
        <fullName evidence="1">Uncharacterized protein</fullName>
    </submittedName>
</protein>
<dbReference type="RefSeq" id="WP_194446594.1">
    <property type="nucleotide sequence ID" value="NZ_CP063849.1"/>
</dbReference>
<dbReference type="Proteomes" id="UP000593892">
    <property type="component" value="Chromosome"/>
</dbReference>
<proteinExistence type="predicted"/>
<evidence type="ECO:0000313" key="2">
    <source>
        <dbReference type="Proteomes" id="UP000593892"/>
    </source>
</evidence>
<name>A0A7S7SHG3_PALFE</name>
<reference evidence="1 2" key="1">
    <citation type="submission" date="2020-10" db="EMBL/GenBank/DDBJ databases">
        <title>Complete genome sequence of Paludibaculum fermentans P105T, a facultatively anaerobic acidobacterium capable of dissimilatory Fe(III) reduction.</title>
        <authorList>
            <person name="Dedysh S.N."/>
            <person name="Beletsky A.V."/>
            <person name="Kulichevskaya I.S."/>
            <person name="Mardanov A.V."/>
            <person name="Ravin N.V."/>
        </authorList>
    </citation>
    <scope>NUCLEOTIDE SEQUENCE [LARGE SCALE GENOMIC DNA]</scope>
    <source>
        <strain evidence="1 2">P105</strain>
    </source>
</reference>
<keyword evidence="2" id="KW-1185">Reference proteome</keyword>
<gene>
    <name evidence="1" type="ORF">IRI77_18880</name>
</gene>
<dbReference type="KEGG" id="pfer:IRI77_18880"/>
<evidence type="ECO:0000313" key="1">
    <source>
        <dbReference type="EMBL" id="QOY84924.1"/>
    </source>
</evidence>
<dbReference type="AlphaFoldDB" id="A0A7S7SHG3"/>